<dbReference type="CDD" id="cd02526">
    <property type="entry name" value="GT2_RfbF_like"/>
    <property type="match status" value="1"/>
</dbReference>
<evidence type="ECO:0000256" key="2">
    <source>
        <dbReference type="ARBA" id="ARBA00022676"/>
    </source>
</evidence>
<feature type="domain" description="Glycosyltransferase 2-like" evidence="5">
    <location>
        <begin position="27"/>
        <end position="173"/>
    </location>
</feature>
<dbReference type="SUPFAM" id="SSF53448">
    <property type="entry name" value="Nucleotide-diphospho-sugar transferases"/>
    <property type="match status" value="1"/>
</dbReference>
<evidence type="ECO:0000256" key="4">
    <source>
        <dbReference type="SAM" id="Phobius"/>
    </source>
</evidence>
<dbReference type="PANTHER" id="PTHR43179">
    <property type="entry name" value="RHAMNOSYLTRANSFERASE WBBL"/>
    <property type="match status" value="1"/>
</dbReference>
<dbReference type="PANTHER" id="PTHR43179:SF12">
    <property type="entry name" value="GALACTOFURANOSYLTRANSFERASE GLFT2"/>
    <property type="match status" value="1"/>
</dbReference>
<proteinExistence type="inferred from homology"/>
<keyword evidence="3 6" id="KW-0808">Transferase</keyword>
<dbReference type="InterPro" id="IPR001173">
    <property type="entry name" value="Glyco_trans_2-like"/>
</dbReference>
<dbReference type="OMA" id="EWCVRAK"/>
<keyword evidence="4" id="KW-0812">Transmembrane</keyword>
<comment type="caution">
    <text evidence="6">The sequence shown here is derived from an EMBL/GenBank/DDBJ whole genome shotgun (WGS) entry which is preliminary data.</text>
</comment>
<evidence type="ECO:0000256" key="3">
    <source>
        <dbReference type="ARBA" id="ARBA00022679"/>
    </source>
</evidence>
<evidence type="ECO:0000313" key="6">
    <source>
        <dbReference type="EMBL" id="MBB2157873.1"/>
    </source>
</evidence>
<name>A0A7W4NMB8_GLUDI</name>
<dbReference type="GO" id="GO:0016757">
    <property type="term" value="F:glycosyltransferase activity"/>
    <property type="evidence" value="ECO:0007669"/>
    <property type="project" value="UniProtKB-KW"/>
</dbReference>
<keyword evidence="4" id="KW-1133">Transmembrane helix</keyword>
<comment type="similarity">
    <text evidence="1">Belongs to the glycosyltransferase 2 family.</text>
</comment>
<reference evidence="6 7" key="1">
    <citation type="submission" date="2020-04" db="EMBL/GenBank/DDBJ databases">
        <title>Description of novel Gluconacetobacter.</title>
        <authorList>
            <person name="Sombolestani A."/>
        </authorList>
    </citation>
    <scope>NUCLEOTIDE SEQUENCE [LARGE SCALE GENOMIC DNA]</scope>
    <source>
        <strain evidence="6 7">LMG 7603</strain>
    </source>
</reference>
<dbReference type="AlphaFoldDB" id="A0A7W4NMB8"/>
<dbReference type="InterPro" id="IPR029044">
    <property type="entry name" value="Nucleotide-diphossugar_trans"/>
</dbReference>
<keyword evidence="4" id="KW-0472">Membrane</keyword>
<dbReference type="InterPro" id="IPR006446">
    <property type="entry name" value="RhaTrfase"/>
</dbReference>
<evidence type="ECO:0000256" key="1">
    <source>
        <dbReference type="ARBA" id="ARBA00006739"/>
    </source>
</evidence>
<dbReference type="EMBL" id="JABEQG010000046">
    <property type="protein sequence ID" value="MBB2157873.1"/>
    <property type="molecule type" value="Genomic_DNA"/>
</dbReference>
<dbReference type="Pfam" id="PF00535">
    <property type="entry name" value="Glycos_transf_2"/>
    <property type="match status" value="1"/>
</dbReference>
<evidence type="ECO:0000259" key="5">
    <source>
        <dbReference type="Pfam" id="PF00535"/>
    </source>
</evidence>
<dbReference type="NCBIfam" id="TIGR01556">
    <property type="entry name" value="rhamnosyltran"/>
    <property type="match status" value="1"/>
</dbReference>
<protein>
    <submittedName>
        <fullName evidence="6">Glycosyltransferase family 2 protein</fullName>
    </submittedName>
</protein>
<evidence type="ECO:0000313" key="7">
    <source>
        <dbReference type="Proteomes" id="UP000550787"/>
    </source>
</evidence>
<feature type="transmembrane region" description="Helical" evidence="4">
    <location>
        <begin position="274"/>
        <end position="293"/>
    </location>
</feature>
<accession>A0A7W4NMB8</accession>
<keyword evidence="2" id="KW-0328">Glycosyltransferase</keyword>
<dbReference type="Proteomes" id="UP000550787">
    <property type="component" value="Unassembled WGS sequence"/>
</dbReference>
<organism evidence="6 7">
    <name type="scientific">Gluconacetobacter diazotrophicus</name>
    <name type="common">Acetobacter diazotrophicus</name>
    <dbReference type="NCBI Taxonomy" id="33996"/>
    <lineage>
        <taxon>Bacteria</taxon>
        <taxon>Pseudomonadati</taxon>
        <taxon>Pseudomonadota</taxon>
        <taxon>Alphaproteobacteria</taxon>
        <taxon>Acetobacterales</taxon>
        <taxon>Acetobacteraceae</taxon>
        <taxon>Gluconacetobacter</taxon>
    </lineage>
</organism>
<dbReference type="Gene3D" id="3.90.550.10">
    <property type="entry name" value="Spore Coat Polysaccharide Biosynthesis Protein SpsA, Chain A"/>
    <property type="match status" value="1"/>
</dbReference>
<gene>
    <name evidence="6" type="ORF">HLH33_16455</name>
</gene>
<sequence length="321" mass="36358">MRRENSAPLHCRSERTLSTLMNHEICAVVVTYNSDIAVFRDVMAALHEQVGRIVVVDNHSRNAAEIGGVVRKGPHEFLELSENMGLAHAQNVGISHGIGQGAKYILLMDQDTILPEGSVNHLHDICVKLEHEGVWVGAVANAYRDTQDGQINAIWRGDGRRVVRQHVDPEKEKLVEVDFLIASGSLIPARILQKIGLMDESLFIDLVDVEWGLRAMARGYRSFISFEKIMSHSLGNGRINVLGRVISLHSPFRNYYMVRNSIILARRKYIPVSWRIYFLRRVIPFFVIFGFFADRKMSRIRFMVRGAMDGVLNRGGRSPLN</sequence>